<dbReference type="EMBL" id="CABO01000034">
    <property type="protein sequence ID" value="CBI02280.1"/>
    <property type="molecule type" value="Genomic_DNA"/>
</dbReference>
<gene>
    <name evidence="2" type="ORF">CARN4_0987</name>
</gene>
<dbReference type="Gene3D" id="3.40.50.2000">
    <property type="entry name" value="Glycogen Phosphorylase B"/>
    <property type="match status" value="2"/>
</dbReference>
<comment type="caution">
    <text evidence="2">The sequence shown here is derived from an EMBL/GenBank/DDBJ whole genome shotgun (WGS) entry which is preliminary data.</text>
</comment>
<sequence>MPSSTVTSAARFRRVAVASHCTAMSGVGDPLRDYLRACSDDLSIAWYPFAHTGDRIARLERFIEGVPAPGRCLAAPRWIPTLARDFFANFWWFLRKPRSQLFIGVDNVNATCGILLKWLGKTDRVVFYVIDYTRRRFKNPLLNRIYHWADAFSVRFSDEIWNISPRIAEVRAREQGVDPSRNKVVPNGVDLSIIPGAPSRREHDLVMMAHLIPEKGVQTAIAALPAVRAALPDARLIIIGDGPYRSHLERLSEELGVEGAVIFYGLLGREEMYRRLVECGVGLAPYTRDPDSITYFADPGKPKEYLACGLPVITTDVPSIAQEIRDIPLGAVAPFEPEGLAEAILALLADASFYRRCVANAAEYARRFQWSEIFDRALADARKAQTAVSKK</sequence>
<evidence type="ECO:0000313" key="2">
    <source>
        <dbReference type="EMBL" id="CBI02280.1"/>
    </source>
</evidence>
<dbReference type="CDD" id="cd03801">
    <property type="entry name" value="GT4_PimA-like"/>
    <property type="match status" value="1"/>
</dbReference>
<dbReference type="SUPFAM" id="SSF53756">
    <property type="entry name" value="UDP-Glycosyltransferase/glycogen phosphorylase"/>
    <property type="match status" value="1"/>
</dbReference>
<dbReference type="Pfam" id="PF00534">
    <property type="entry name" value="Glycos_transf_1"/>
    <property type="match status" value="1"/>
</dbReference>
<reference evidence="2" key="1">
    <citation type="submission" date="2009-10" db="EMBL/GenBank/DDBJ databases">
        <title>Diversity of trophic interactions inside an arsenic-rich microbial ecosystem.</title>
        <authorList>
            <person name="Bertin P.N."/>
            <person name="Heinrich-Salmeron A."/>
            <person name="Pelletier E."/>
            <person name="Goulhen-Chollet F."/>
            <person name="Arsene-Ploetze F."/>
            <person name="Gallien S."/>
            <person name="Calteau A."/>
            <person name="Vallenet D."/>
            <person name="Casiot C."/>
            <person name="Chane-Woon-Ming B."/>
            <person name="Giloteaux L."/>
            <person name="Barakat M."/>
            <person name="Bonnefoy V."/>
            <person name="Bruneel O."/>
            <person name="Chandler M."/>
            <person name="Cleiss J."/>
            <person name="Duran R."/>
            <person name="Elbaz-Poulichet F."/>
            <person name="Fonknechten N."/>
            <person name="Lauga B."/>
            <person name="Mornico D."/>
            <person name="Ortet P."/>
            <person name="Schaeffer C."/>
            <person name="Siguier P."/>
            <person name="Alexander Thil Smith A."/>
            <person name="Van Dorsselaer A."/>
            <person name="Weissenbach J."/>
            <person name="Medigue C."/>
            <person name="Le Paslier D."/>
        </authorList>
    </citation>
    <scope>NUCLEOTIDE SEQUENCE</scope>
</reference>
<accession>E6Q519</accession>
<feature type="domain" description="Glycosyl transferase family 1" evidence="1">
    <location>
        <begin position="203"/>
        <end position="363"/>
    </location>
</feature>
<protein>
    <recommendedName>
        <fullName evidence="1">Glycosyl transferase family 1 domain-containing protein</fullName>
    </recommendedName>
</protein>
<dbReference type="PANTHER" id="PTHR12526">
    <property type="entry name" value="GLYCOSYLTRANSFERASE"/>
    <property type="match status" value="1"/>
</dbReference>
<organism evidence="2">
    <name type="scientific">mine drainage metagenome</name>
    <dbReference type="NCBI Taxonomy" id="410659"/>
    <lineage>
        <taxon>unclassified sequences</taxon>
        <taxon>metagenomes</taxon>
        <taxon>ecological metagenomes</taxon>
    </lineage>
</organism>
<proteinExistence type="predicted"/>
<dbReference type="InterPro" id="IPR001296">
    <property type="entry name" value="Glyco_trans_1"/>
</dbReference>
<evidence type="ECO:0000259" key="1">
    <source>
        <dbReference type="Pfam" id="PF00534"/>
    </source>
</evidence>
<dbReference type="AlphaFoldDB" id="E6Q519"/>
<name>E6Q519_9ZZZZ</name>